<name>A0A1I1X3Z6_9BACT</name>
<feature type="chain" id="PRO_5011623815" description="Lipocalin-like domain-containing protein" evidence="1">
    <location>
        <begin position="21"/>
        <end position="177"/>
    </location>
</feature>
<dbReference type="STRING" id="662367.SAMN05216167_109166"/>
<gene>
    <name evidence="2" type="ORF">SAMN05216167_109166</name>
</gene>
<accession>A0A1I1X3Z6</accession>
<proteinExistence type="predicted"/>
<dbReference type="AlphaFoldDB" id="A0A1I1X3Z6"/>
<keyword evidence="1" id="KW-0732">Signal</keyword>
<dbReference type="EMBL" id="FOLQ01000009">
    <property type="protein sequence ID" value="SFE02077.1"/>
    <property type="molecule type" value="Genomic_DNA"/>
</dbReference>
<sequence length="177" mass="20518">MKKVLYLSLVLLLASLLITCKEKNADFSPGTVDSRLTGSWQLYERRFSKDSVLFSYISQKDSTLNKDSIYVVTIDTIRISRDTSFYTTKRYPSAPPQTLTFGTDGTLSRSGTEMTYYAPIKYYRIDPTYPDSLFINFFISTNRANVPFLQGLEFKKDTLLLKPFCEQYCYSKFIRVR</sequence>
<reference evidence="2 3" key="1">
    <citation type="submission" date="2016-10" db="EMBL/GenBank/DDBJ databases">
        <authorList>
            <person name="de Groot N.N."/>
        </authorList>
    </citation>
    <scope>NUCLEOTIDE SEQUENCE [LARGE SCALE GENOMIC DNA]</scope>
    <source>
        <strain evidence="2 3">DSM 26130</strain>
    </source>
</reference>
<evidence type="ECO:0000313" key="2">
    <source>
        <dbReference type="EMBL" id="SFE02077.1"/>
    </source>
</evidence>
<evidence type="ECO:0000313" key="3">
    <source>
        <dbReference type="Proteomes" id="UP000198598"/>
    </source>
</evidence>
<dbReference type="RefSeq" id="WP_093830063.1">
    <property type="nucleotide sequence ID" value="NZ_FOLQ01000009.1"/>
</dbReference>
<dbReference type="OrthoDB" id="946491at2"/>
<organism evidence="2 3">
    <name type="scientific">Spirosoma endophyticum</name>
    <dbReference type="NCBI Taxonomy" id="662367"/>
    <lineage>
        <taxon>Bacteria</taxon>
        <taxon>Pseudomonadati</taxon>
        <taxon>Bacteroidota</taxon>
        <taxon>Cytophagia</taxon>
        <taxon>Cytophagales</taxon>
        <taxon>Cytophagaceae</taxon>
        <taxon>Spirosoma</taxon>
    </lineage>
</organism>
<feature type="signal peptide" evidence="1">
    <location>
        <begin position="1"/>
        <end position="20"/>
    </location>
</feature>
<evidence type="ECO:0000256" key="1">
    <source>
        <dbReference type="SAM" id="SignalP"/>
    </source>
</evidence>
<keyword evidence="3" id="KW-1185">Reference proteome</keyword>
<dbReference type="Proteomes" id="UP000198598">
    <property type="component" value="Unassembled WGS sequence"/>
</dbReference>
<protein>
    <recommendedName>
        <fullName evidence="4">Lipocalin-like domain-containing protein</fullName>
    </recommendedName>
</protein>
<evidence type="ECO:0008006" key="4">
    <source>
        <dbReference type="Google" id="ProtNLM"/>
    </source>
</evidence>